<gene>
    <name evidence="5" type="ORF">BSZ37_14915</name>
</gene>
<dbReference type="PANTHER" id="PTHR12599">
    <property type="entry name" value="PTERIN-4-ALPHA-CARBINOLAMINE DEHYDRATASE"/>
    <property type="match status" value="1"/>
</dbReference>
<dbReference type="Pfam" id="PF01329">
    <property type="entry name" value="Pterin_4a"/>
    <property type="match status" value="1"/>
</dbReference>
<evidence type="ECO:0000256" key="2">
    <source>
        <dbReference type="ARBA" id="ARBA00006472"/>
    </source>
</evidence>
<evidence type="ECO:0000256" key="1">
    <source>
        <dbReference type="ARBA" id="ARBA00001554"/>
    </source>
</evidence>
<dbReference type="SUPFAM" id="SSF55248">
    <property type="entry name" value="PCD-like"/>
    <property type="match status" value="1"/>
</dbReference>
<sequence length="105" mass="11366">MPARDPLSDDQIAAALADLDGWRAEADDDGTWIARDFAFADFQEAFAFLVRVAFVAEDMDHHPEISNVYDRVSLGLSTHDAGNRVTETDLAFAARVDALPGADAA</sequence>
<dbReference type="InterPro" id="IPR036428">
    <property type="entry name" value="PCD_sf"/>
</dbReference>
<dbReference type="InterPro" id="IPR001533">
    <property type="entry name" value="Pterin_deHydtase"/>
</dbReference>
<evidence type="ECO:0000313" key="5">
    <source>
        <dbReference type="EMBL" id="PAP77639.1"/>
    </source>
</evidence>
<comment type="catalytic activity">
    <reaction evidence="1 4">
        <text>(4aS,6R)-4a-hydroxy-L-erythro-5,6,7,8-tetrahydrobiopterin = (6R)-L-erythro-6,7-dihydrobiopterin + H2O</text>
        <dbReference type="Rhea" id="RHEA:11920"/>
        <dbReference type="ChEBI" id="CHEBI:15377"/>
        <dbReference type="ChEBI" id="CHEBI:15642"/>
        <dbReference type="ChEBI" id="CHEBI:43120"/>
        <dbReference type="EC" id="4.2.1.96"/>
    </reaction>
</comment>
<dbReference type="NCBIfam" id="NF002017">
    <property type="entry name" value="PRK00823.1-2"/>
    <property type="match status" value="1"/>
</dbReference>
<dbReference type="AlphaFoldDB" id="A0A271J4M5"/>
<evidence type="ECO:0000256" key="4">
    <source>
        <dbReference type="HAMAP-Rule" id="MF_00434"/>
    </source>
</evidence>
<accession>A0A271J4M5</accession>
<name>A0A271J4M5_9BACT</name>
<dbReference type="OrthoDB" id="9794987at2"/>
<reference evidence="5 6" key="1">
    <citation type="submission" date="2016-11" db="EMBL/GenBank/DDBJ databases">
        <title>Study of marine rhodopsin-containing bacteria.</title>
        <authorList>
            <person name="Yoshizawa S."/>
            <person name="Kumagai Y."/>
            <person name="Kogure K."/>
        </authorList>
    </citation>
    <scope>NUCLEOTIDE SEQUENCE [LARGE SCALE GENOMIC DNA]</scope>
    <source>
        <strain evidence="5 6">SAORIC-28</strain>
    </source>
</reference>
<dbReference type="EMBL" id="MQWD01000001">
    <property type="protein sequence ID" value="PAP77639.1"/>
    <property type="molecule type" value="Genomic_DNA"/>
</dbReference>
<dbReference type="Gene3D" id="3.30.1360.20">
    <property type="entry name" value="Transcriptional coactivator/pterin dehydratase"/>
    <property type="match status" value="1"/>
</dbReference>
<evidence type="ECO:0000313" key="6">
    <source>
        <dbReference type="Proteomes" id="UP000216339"/>
    </source>
</evidence>
<keyword evidence="6" id="KW-1185">Reference proteome</keyword>
<evidence type="ECO:0000256" key="3">
    <source>
        <dbReference type="ARBA" id="ARBA00023239"/>
    </source>
</evidence>
<dbReference type="RefSeq" id="WP_095511309.1">
    <property type="nucleotide sequence ID" value="NZ_MQWD01000001.1"/>
</dbReference>
<dbReference type="GO" id="GO:0008124">
    <property type="term" value="F:4-alpha-hydroxytetrahydrobiopterin dehydratase activity"/>
    <property type="evidence" value="ECO:0007669"/>
    <property type="project" value="UniProtKB-UniRule"/>
</dbReference>
<dbReference type="EC" id="4.2.1.96" evidence="4"/>
<dbReference type="HAMAP" id="MF_00434">
    <property type="entry name" value="Pterin_4_alpha"/>
    <property type="match status" value="1"/>
</dbReference>
<proteinExistence type="inferred from homology"/>
<comment type="caution">
    <text evidence="5">The sequence shown here is derived from an EMBL/GenBank/DDBJ whole genome shotgun (WGS) entry which is preliminary data.</text>
</comment>
<protein>
    <recommendedName>
        <fullName evidence="4">Putative pterin-4-alpha-carbinolamine dehydratase</fullName>
        <shortName evidence="4">PHS</shortName>
        <ecNumber evidence="4">4.2.1.96</ecNumber>
    </recommendedName>
    <alternativeName>
        <fullName evidence="4">4-alpha-hydroxy-tetrahydropterin dehydratase</fullName>
    </alternativeName>
    <alternativeName>
        <fullName evidence="4">Pterin carbinolamine dehydratase</fullName>
        <shortName evidence="4">PCD</shortName>
    </alternativeName>
</protein>
<dbReference type="Proteomes" id="UP000216339">
    <property type="component" value="Unassembled WGS sequence"/>
</dbReference>
<dbReference type="PANTHER" id="PTHR12599:SF0">
    <property type="entry name" value="PTERIN-4-ALPHA-CARBINOLAMINE DEHYDRATASE"/>
    <property type="match status" value="1"/>
</dbReference>
<comment type="similarity">
    <text evidence="2 4">Belongs to the pterin-4-alpha-carbinolamine dehydratase family.</text>
</comment>
<organism evidence="5 6">
    <name type="scientific">Rubrivirga marina</name>
    <dbReference type="NCBI Taxonomy" id="1196024"/>
    <lineage>
        <taxon>Bacteria</taxon>
        <taxon>Pseudomonadati</taxon>
        <taxon>Rhodothermota</taxon>
        <taxon>Rhodothermia</taxon>
        <taxon>Rhodothermales</taxon>
        <taxon>Rubricoccaceae</taxon>
        <taxon>Rubrivirga</taxon>
    </lineage>
</organism>
<keyword evidence="3 4" id="KW-0456">Lyase</keyword>
<dbReference type="GO" id="GO:0006729">
    <property type="term" value="P:tetrahydrobiopterin biosynthetic process"/>
    <property type="evidence" value="ECO:0007669"/>
    <property type="project" value="InterPro"/>
</dbReference>